<dbReference type="SUPFAM" id="SSF50156">
    <property type="entry name" value="PDZ domain-like"/>
    <property type="match status" value="1"/>
</dbReference>
<feature type="transmembrane region" description="Helical" evidence="1">
    <location>
        <begin position="249"/>
        <end position="272"/>
    </location>
</feature>
<keyword evidence="1" id="KW-0472">Membrane</keyword>
<keyword evidence="3" id="KW-0131">Cell cycle</keyword>
<keyword evidence="1" id="KW-1133">Transmembrane helix</keyword>
<dbReference type="Gene3D" id="2.30.42.10">
    <property type="match status" value="1"/>
</dbReference>
<evidence type="ECO:0000313" key="4">
    <source>
        <dbReference type="Proteomes" id="UP001500782"/>
    </source>
</evidence>
<protein>
    <submittedName>
        <fullName evidence="3">Cell division topological determinant MinJ</fullName>
    </submittedName>
</protein>
<organism evidence="3 4">
    <name type="scientific">Bacillus carboniphilus</name>
    <dbReference type="NCBI Taxonomy" id="86663"/>
    <lineage>
        <taxon>Bacteria</taxon>
        <taxon>Bacillati</taxon>
        <taxon>Bacillota</taxon>
        <taxon>Bacilli</taxon>
        <taxon>Bacillales</taxon>
        <taxon>Bacillaceae</taxon>
        <taxon>Bacillus</taxon>
    </lineage>
</organism>
<gene>
    <name evidence="3" type="primary">minJ</name>
    <name evidence="3" type="ORF">GCM10008967_06220</name>
</gene>
<keyword evidence="3" id="KW-0132">Cell division</keyword>
<dbReference type="RefSeq" id="WP_343796280.1">
    <property type="nucleotide sequence ID" value="NZ_BAAADJ010000005.1"/>
</dbReference>
<feature type="transmembrane region" description="Helical" evidence="1">
    <location>
        <begin position="55"/>
        <end position="78"/>
    </location>
</feature>
<evidence type="ECO:0000313" key="3">
    <source>
        <dbReference type="EMBL" id="GAA0318429.1"/>
    </source>
</evidence>
<feature type="transmembrane region" description="Helical" evidence="1">
    <location>
        <begin position="140"/>
        <end position="160"/>
    </location>
</feature>
<proteinExistence type="predicted"/>
<comment type="caution">
    <text evidence="3">The sequence shown here is derived from an EMBL/GenBank/DDBJ whole genome shotgun (WGS) entry which is preliminary data.</text>
</comment>
<feature type="transmembrane region" description="Helical" evidence="1">
    <location>
        <begin position="84"/>
        <end position="101"/>
    </location>
</feature>
<sequence length="395" mass="44449">MANDWLFELLKGVGFFFLNPIFYFVIFYAVLMGYRRVKRERSQFHSRVFDGYQELKTAFTYSLLIGAILSLVTVVTGVTVSPGILVLAGILFLLLSLTLQYQLLSPAYVLGGALVLASFLPVFIQEIPLLGYSIEFNNQLALSFLVLLGLLLVVEGFLIIKNGNQFTSPLLTQSKRGRTIGVQEIDRLWLLPLILFVPGELAAPWEWWPVLPIGQEGFTPIILPIPLGYRRRFQGMLTSEGTKREGKYVLYLGVMIGAASFLSLYGMVYSYLVIGAAIIGREAIAWSIRHHDQTKASLYTARNQGLVVIGIHPLSPAEKMGVQVGETITRINGESIRTPDEFYYHLQKNRSYCKLEILNFEGEIRFAQRALYEGEHHELGLLFVDDVSEQQKAVV</sequence>
<accession>A0ABN0VVM6</accession>
<dbReference type="GO" id="GO:0051301">
    <property type="term" value="P:cell division"/>
    <property type="evidence" value="ECO:0007669"/>
    <property type="project" value="UniProtKB-KW"/>
</dbReference>
<name>A0ABN0VVM6_9BACI</name>
<feature type="transmembrane region" description="Helical" evidence="1">
    <location>
        <begin position="12"/>
        <end position="34"/>
    </location>
</feature>
<dbReference type="Proteomes" id="UP001500782">
    <property type="component" value="Unassembled WGS sequence"/>
</dbReference>
<feature type="transmembrane region" description="Helical" evidence="1">
    <location>
        <begin position="108"/>
        <end position="134"/>
    </location>
</feature>
<evidence type="ECO:0000259" key="2">
    <source>
        <dbReference type="Pfam" id="PF17820"/>
    </source>
</evidence>
<feature type="domain" description="PDZ" evidence="2">
    <location>
        <begin position="308"/>
        <end position="351"/>
    </location>
</feature>
<dbReference type="EMBL" id="BAAADJ010000005">
    <property type="protein sequence ID" value="GAA0318429.1"/>
    <property type="molecule type" value="Genomic_DNA"/>
</dbReference>
<dbReference type="Pfam" id="PF17820">
    <property type="entry name" value="PDZ_6"/>
    <property type="match status" value="1"/>
</dbReference>
<keyword evidence="4" id="KW-1185">Reference proteome</keyword>
<dbReference type="InterPro" id="IPR041489">
    <property type="entry name" value="PDZ_6"/>
</dbReference>
<dbReference type="InterPro" id="IPR036034">
    <property type="entry name" value="PDZ_sf"/>
</dbReference>
<reference evidence="3 4" key="1">
    <citation type="journal article" date="2019" name="Int. J. Syst. Evol. Microbiol.">
        <title>The Global Catalogue of Microorganisms (GCM) 10K type strain sequencing project: providing services to taxonomists for standard genome sequencing and annotation.</title>
        <authorList>
            <consortium name="The Broad Institute Genomics Platform"/>
            <consortium name="The Broad Institute Genome Sequencing Center for Infectious Disease"/>
            <person name="Wu L."/>
            <person name="Ma J."/>
        </authorList>
    </citation>
    <scope>NUCLEOTIDE SEQUENCE [LARGE SCALE GENOMIC DNA]</scope>
    <source>
        <strain evidence="3 4">JCM 9731</strain>
    </source>
</reference>
<keyword evidence="1" id="KW-0812">Transmembrane</keyword>
<evidence type="ECO:0000256" key="1">
    <source>
        <dbReference type="SAM" id="Phobius"/>
    </source>
</evidence>